<accession>A0A9Q6S891</accession>
<evidence type="ECO:0000256" key="7">
    <source>
        <dbReference type="ARBA" id="ARBA00022729"/>
    </source>
</evidence>
<evidence type="ECO:0000256" key="3">
    <source>
        <dbReference type="ARBA" id="ARBA00022448"/>
    </source>
</evidence>
<evidence type="ECO:0000259" key="15">
    <source>
        <dbReference type="Pfam" id="PF02563"/>
    </source>
</evidence>
<organism evidence="17 18">
    <name type="scientific">Paraburkholderia caribensis</name>
    <dbReference type="NCBI Taxonomy" id="75105"/>
    <lineage>
        <taxon>Bacteria</taxon>
        <taxon>Pseudomonadati</taxon>
        <taxon>Pseudomonadota</taxon>
        <taxon>Betaproteobacteria</taxon>
        <taxon>Burkholderiales</taxon>
        <taxon>Burkholderiaceae</taxon>
        <taxon>Paraburkholderia</taxon>
    </lineage>
</organism>
<feature type="domain" description="SLBB" evidence="16">
    <location>
        <begin position="180"/>
        <end position="258"/>
    </location>
</feature>
<evidence type="ECO:0000256" key="13">
    <source>
        <dbReference type="ARBA" id="ARBA00023237"/>
    </source>
</evidence>
<keyword evidence="11" id="KW-0472">Membrane</keyword>
<dbReference type="GO" id="GO:0006811">
    <property type="term" value="P:monoatomic ion transport"/>
    <property type="evidence" value="ECO:0007669"/>
    <property type="project" value="UniProtKB-KW"/>
</dbReference>
<dbReference type="Proteomes" id="UP000509548">
    <property type="component" value="Chromosome 2"/>
</dbReference>
<comment type="similarity">
    <text evidence="2">Belongs to the BexD/CtrA/VexA family.</text>
</comment>
<dbReference type="PANTHER" id="PTHR33619">
    <property type="entry name" value="POLYSACCHARIDE EXPORT PROTEIN GFCE-RELATED"/>
    <property type="match status" value="1"/>
</dbReference>
<keyword evidence="14" id="KW-0449">Lipoprotein</keyword>
<keyword evidence="8" id="KW-0625">Polysaccharide transport</keyword>
<keyword evidence="6" id="KW-0812">Transmembrane</keyword>
<protein>
    <submittedName>
        <fullName evidence="17">Sugar transporter</fullName>
    </submittedName>
</protein>
<comment type="subcellular location">
    <subcellularLocation>
        <location evidence="1">Cell outer membrane</location>
        <topology evidence="1">Multi-pass membrane protein</topology>
    </subcellularLocation>
</comment>
<dbReference type="Pfam" id="PF22461">
    <property type="entry name" value="SLBB_2"/>
    <property type="match status" value="2"/>
</dbReference>
<dbReference type="GO" id="GO:0046930">
    <property type="term" value="C:pore complex"/>
    <property type="evidence" value="ECO:0007669"/>
    <property type="project" value="UniProtKB-KW"/>
</dbReference>
<dbReference type="Gene3D" id="3.30.1950.10">
    <property type="entry name" value="wza like domain"/>
    <property type="match status" value="1"/>
</dbReference>
<feature type="domain" description="Polysaccharide export protein N-terminal" evidence="15">
    <location>
        <begin position="78"/>
        <end position="174"/>
    </location>
</feature>
<evidence type="ECO:0000256" key="8">
    <source>
        <dbReference type="ARBA" id="ARBA00023047"/>
    </source>
</evidence>
<evidence type="ECO:0000259" key="16">
    <source>
        <dbReference type="Pfam" id="PF22461"/>
    </source>
</evidence>
<feature type="domain" description="SLBB" evidence="16">
    <location>
        <begin position="265"/>
        <end position="349"/>
    </location>
</feature>
<name>A0A9Q6S891_9BURK</name>
<reference evidence="17 18" key="1">
    <citation type="journal article" date="2014" name="Genome Announc.">
        <title>Draft Genome Sequence of the Haloacid-Degrading Burkholderia caribensis Strain MBA4.</title>
        <authorList>
            <person name="Pan Y."/>
            <person name="Kong K.F."/>
            <person name="Tsang J.S."/>
        </authorList>
    </citation>
    <scope>NUCLEOTIDE SEQUENCE [LARGE SCALE GENOMIC DNA]</scope>
    <source>
        <strain evidence="17 18">852011</strain>
    </source>
</reference>
<evidence type="ECO:0000256" key="10">
    <source>
        <dbReference type="ARBA" id="ARBA00023114"/>
    </source>
</evidence>
<evidence type="ECO:0000256" key="12">
    <source>
        <dbReference type="ARBA" id="ARBA00023139"/>
    </source>
</evidence>
<evidence type="ECO:0000256" key="9">
    <source>
        <dbReference type="ARBA" id="ARBA00023065"/>
    </source>
</evidence>
<dbReference type="EMBL" id="CP015959">
    <property type="protein sequence ID" value="QLB66459.1"/>
    <property type="molecule type" value="Genomic_DNA"/>
</dbReference>
<dbReference type="GO" id="GO:0009279">
    <property type="term" value="C:cell outer membrane"/>
    <property type="evidence" value="ECO:0007669"/>
    <property type="project" value="UniProtKB-SubCell"/>
</dbReference>
<dbReference type="GO" id="GO:0015159">
    <property type="term" value="F:polysaccharide transmembrane transporter activity"/>
    <property type="evidence" value="ECO:0007669"/>
    <property type="project" value="InterPro"/>
</dbReference>
<dbReference type="InterPro" id="IPR054765">
    <property type="entry name" value="SLBB_dom"/>
</dbReference>
<evidence type="ECO:0000313" key="18">
    <source>
        <dbReference type="Proteomes" id="UP000509548"/>
    </source>
</evidence>
<evidence type="ECO:0000313" key="17">
    <source>
        <dbReference type="EMBL" id="QLB66459.1"/>
    </source>
</evidence>
<keyword evidence="10" id="KW-0626">Porin</keyword>
<dbReference type="Pfam" id="PF02563">
    <property type="entry name" value="Poly_export"/>
    <property type="match status" value="1"/>
</dbReference>
<dbReference type="PANTHER" id="PTHR33619:SF3">
    <property type="entry name" value="POLYSACCHARIDE EXPORT PROTEIN GFCE-RELATED"/>
    <property type="match status" value="1"/>
</dbReference>
<keyword evidence="3" id="KW-0813">Transport</keyword>
<keyword evidence="7" id="KW-0732">Signal</keyword>
<evidence type="ECO:0000256" key="1">
    <source>
        <dbReference type="ARBA" id="ARBA00004571"/>
    </source>
</evidence>
<sequence>MTMIDSSKVAVVLFLALVLGGCAFAPGMNFDASRPVDPGDPNSFPIVTPITVALIQRNQLDSRERVKTDNTYASLVGEPQPYRIGPHDVLSIIVWDHPELVMPNLTYDLGSGMAGSAGMASQALPGFVVDDRGYVQFPYVKQLRAAGLSEQQLQRALTGKLAAVLPDPQVSVRVVGYRSQKVYVDGEVRSPGVKPITDVPSTLAELLNQASGIAPTGDPSRIELTRGSATYAISLPEMRAKGLSLNDIVVKNGDVVRVPLLAEHRVIVMGEVGKQTPVPFRTDGRLSLSDALGDAGGVSQVTGDASEIYVIRRDADAALPVVYHLDSKSPSAMSLASGFQLRADDVVYVGAPGVIRWDRFITPLVGSTTGAYYLQRTARGN</sequence>
<evidence type="ECO:0000256" key="2">
    <source>
        <dbReference type="ARBA" id="ARBA00009450"/>
    </source>
</evidence>
<keyword evidence="9" id="KW-0406">Ion transport</keyword>
<dbReference type="AlphaFoldDB" id="A0A9Q6S891"/>
<dbReference type="Gene3D" id="3.10.560.10">
    <property type="entry name" value="Outer membrane lipoprotein wza domain like"/>
    <property type="match status" value="2"/>
</dbReference>
<evidence type="ECO:0000256" key="6">
    <source>
        <dbReference type="ARBA" id="ARBA00022692"/>
    </source>
</evidence>
<evidence type="ECO:0000256" key="4">
    <source>
        <dbReference type="ARBA" id="ARBA00022452"/>
    </source>
</evidence>
<dbReference type="InterPro" id="IPR003715">
    <property type="entry name" value="Poly_export_N"/>
</dbReference>
<keyword evidence="5 17" id="KW-0762">Sugar transport</keyword>
<evidence type="ECO:0000256" key="14">
    <source>
        <dbReference type="ARBA" id="ARBA00023288"/>
    </source>
</evidence>
<proteinExistence type="inferred from homology"/>
<dbReference type="GO" id="GO:0015288">
    <property type="term" value="F:porin activity"/>
    <property type="evidence" value="ECO:0007669"/>
    <property type="project" value="UniProtKB-KW"/>
</dbReference>
<evidence type="ECO:0000256" key="11">
    <source>
        <dbReference type="ARBA" id="ARBA00023136"/>
    </source>
</evidence>
<keyword evidence="12" id="KW-0564">Palmitate</keyword>
<gene>
    <name evidence="17" type="ORF">A9O66_25070</name>
</gene>
<keyword evidence="4" id="KW-1134">Transmembrane beta strand</keyword>
<dbReference type="InterPro" id="IPR049712">
    <property type="entry name" value="Poly_export"/>
</dbReference>
<evidence type="ECO:0000256" key="5">
    <source>
        <dbReference type="ARBA" id="ARBA00022597"/>
    </source>
</evidence>
<keyword evidence="13" id="KW-0998">Cell outer membrane</keyword>